<accession>A0ACC1RM15</accession>
<name>A0ACC1RM15_9HYPO</name>
<protein>
    <submittedName>
        <fullName evidence="1">Uncharacterized protein</fullName>
    </submittedName>
</protein>
<proteinExistence type="predicted"/>
<evidence type="ECO:0000313" key="1">
    <source>
        <dbReference type="EMBL" id="KAJ3520888.1"/>
    </source>
</evidence>
<dbReference type="EMBL" id="JANRMS010002799">
    <property type="protein sequence ID" value="KAJ3520888.1"/>
    <property type="molecule type" value="Genomic_DNA"/>
</dbReference>
<sequence>MVNDKSLNKSNNQSQRETDDRDASKISTEASRTHLGREGKNPATVAAATTTISSYRKLKDDYRASRVHQKRTAANPGSSVATGGLSMRRRGGGGEDVDVNPGVGGVEAGVEEGSQKEGGGAGRVPIVIWRRRARGKRAGPVENQNDQGLTWHGIFLISLPLEGTNGALQFHHNALATDQAQ</sequence>
<gene>
    <name evidence="1" type="ORF">NM208_g13533</name>
</gene>
<keyword evidence="2" id="KW-1185">Reference proteome</keyword>
<organism evidence="1 2">
    <name type="scientific">Fusarium decemcellulare</name>
    <dbReference type="NCBI Taxonomy" id="57161"/>
    <lineage>
        <taxon>Eukaryota</taxon>
        <taxon>Fungi</taxon>
        <taxon>Dikarya</taxon>
        <taxon>Ascomycota</taxon>
        <taxon>Pezizomycotina</taxon>
        <taxon>Sordariomycetes</taxon>
        <taxon>Hypocreomycetidae</taxon>
        <taxon>Hypocreales</taxon>
        <taxon>Nectriaceae</taxon>
        <taxon>Fusarium</taxon>
        <taxon>Fusarium decemcellulare species complex</taxon>
    </lineage>
</organism>
<dbReference type="Proteomes" id="UP001148629">
    <property type="component" value="Unassembled WGS sequence"/>
</dbReference>
<comment type="caution">
    <text evidence="1">The sequence shown here is derived from an EMBL/GenBank/DDBJ whole genome shotgun (WGS) entry which is preliminary data.</text>
</comment>
<reference evidence="1" key="1">
    <citation type="submission" date="2022-08" db="EMBL/GenBank/DDBJ databases">
        <title>Genome Sequence of Fusarium decemcellulare.</title>
        <authorList>
            <person name="Buettner E."/>
        </authorList>
    </citation>
    <scope>NUCLEOTIDE SEQUENCE</scope>
    <source>
        <strain evidence="1">Babe19</strain>
    </source>
</reference>
<evidence type="ECO:0000313" key="2">
    <source>
        <dbReference type="Proteomes" id="UP001148629"/>
    </source>
</evidence>